<dbReference type="EMBL" id="BPLR01014879">
    <property type="protein sequence ID" value="GIY71993.1"/>
    <property type="molecule type" value="Genomic_DNA"/>
</dbReference>
<gene>
    <name evidence="1" type="ORF">CEXT_543451</name>
</gene>
<accession>A0AAV4VPC8</accession>
<proteinExistence type="predicted"/>
<evidence type="ECO:0000313" key="1">
    <source>
        <dbReference type="EMBL" id="GIY71993.1"/>
    </source>
</evidence>
<organism evidence="1 2">
    <name type="scientific">Caerostris extrusa</name>
    <name type="common">Bark spider</name>
    <name type="synonym">Caerostris bankana</name>
    <dbReference type="NCBI Taxonomy" id="172846"/>
    <lineage>
        <taxon>Eukaryota</taxon>
        <taxon>Metazoa</taxon>
        <taxon>Ecdysozoa</taxon>
        <taxon>Arthropoda</taxon>
        <taxon>Chelicerata</taxon>
        <taxon>Arachnida</taxon>
        <taxon>Araneae</taxon>
        <taxon>Araneomorphae</taxon>
        <taxon>Entelegynae</taxon>
        <taxon>Araneoidea</taxon>
        <taxon>Araneidae</taxon>
        <taxon>Caerostris</taxon>
    </lineage>
</organism>
<dbReference type="AlphaFoldDB" id="A0AAV4VPC8"/>
<evidence type="ECO:0000313" key="2">
    <source>
        <dbReference type="Proteomes" id="UP001054945"/>
    </source>
</evidence>
<reference evidence="1 2" key="1">
    <citation type="submission" date="2021-06" db="EMBL/GenBank/DDBJ databases">
        <title>Caerostris extrusa draft genome.</title>
        <authorList>
            <person name="Kono N."/>
            <person name="Arakawa K."/>
        </authorList>
    </citation>
    <scope>NUCLEOTIDE SEQUENCE [LARGE SCALE GENOMIC DNA]</scope>
</reference>
<sequence length="164" mass="18225">MGMTFEDLVVPWQHGEASFVLSLTLIATAVGEGVRFRSHRVLIKTTYDSSSTEDQTEGVTEHNWNNAEGEEIRNVNSVGGLKEIKVKHLFFKADDSGRDKNECLFRFISVGGVVYSAAFPAGGCSLLESSRPELLEQKNRPETFAPCSKRVVNIRICTKRMLNA</sequence>
<keyword evidence="2" id="KW-1185">Reference proteome</keyword>
<name>A0AAV4VPC8_CAEEX</name>
<dbReference type="Proteomes" id="UP001054945">
    <property type="component" value="Unassembled WGS sequence"/>
</dbReference>
<protein>
    <submittedName>
        <fullName evidence="1">Uncharacterized protein</fullName>
    </submittedName>
</protein>
<comment type="caution">
    <text evidence="1">The sequence shown here is derived from an EMBL/GenBank/DDBJ whole genome shotgun (WGS) entry which is preliminary data.</text>
</comment>